<sequence>MTEPTEREKMLRGELFVSFTPDLIAARNRCKYAYTRYNHAGEVPRRRLMELWKDVIEDESPLPPRLEDPIADDELFKNEPWIEPPVKADYGFNVFLGKNVFVNSNCVFIDTMPITVGDRTLFGPNVSLFAGGHPIDPAVRDGMDGPEMGAPITIQEDCWIGGNVTILPGVTIGKGSTVGAGSVVTKNMVVFGSASLDLVILYQSRVKIVRMLIPLVCLQDVPPFHVVAGNPARIIRKIETTMKE</sequence>
<keyword evidence="5" id="KW-1185">Reference proteome</keyword>
<comment type="similarity">
    <text evidence="1">Belongs to the transferase hexapeptide repeat family.</text>
</comment>
<dbReference type="GeneID" id="81625298"/>
<evidence type="ECO:0000256" key="1">
    <source>
        <dbReference type="ARBA" id="ARBA00007274"/>
    </source>
</evidence>
<dbReference type="CDD" id="cd03357">
    <property type="entry name" value="LbH_MAT_GAT"/>
    <property type="match status" value="1"/>
</dbReference>
<dbReference type="SMART" id="SM01266">
    <property type="entry name" value="Mac"/>
    <property type="match status" value="1"/>
</dbReference>
<dbReference type="Proteomes" id="UP001148312">
    <property type="component" value="Unassembled WGS sequence"/>
</dbReference>
<dbReference type="SUPFAM" id="SSF51161">
    <property type="entry name" value="Trimeric LpxA-like enzymes"/>
    <property type="match status" value="2"/>
</dbReference>
<dbReference type="InterPro" id="IPR051159">
    <property type="entry name" value="Hexapeptide_acetyltransf"/>
</dbReference>
<reference evidence="4" key="2">
    <citation type="journal article" date="2023" name="IMA Fungus">
        <title>Comparative genomic study of the Penicillium genus elucidates a diverse pangenome and 15 lateral gene transfer events.</title>
        <authorList>
            <person name="Petersen C."/>
            <person name="Sorensen T."/>
            <person name="Nielsen M.R."/>
            <person name="Sondergaard T.E."/>
            <person name="Sorensen J.L."/>
            <person name="Fitzpatrick D.A."/>
            <person name="Frisvad J.C."/>
            <person name="Nielsen K.L."/>
        </authorList>
    </citation>
    <scope>NUCLEOTIDE SEQUENCE</scope>
    <source>
        <strain evidence="4">IBT 30728</strain>
    </source>
</reference>
<dbReference type="GO" id="GO:0016407">
    <property type="term" value="F:acetyltransferase activity"/>
    <property type="evidence" value="ECO:0007669"/>
    <property type="project" value="InterPro"/>
</dbReference>
<accession>A0A9X0BUR5</accession>
<dbReference type="InterPro" id="IPR011004">
    <property type="entry name" value="Trimer_LpxA-like_sf"/>
</dbReference>
<dbReference type="InterPro" id="IPR001451">
    <property type="entry name" value="Hexapep"/>
</dbReference>
<reference evidence="4" key="1">
    <citation type="submission" date="2022-12" db="EMBL/GenBank/DDBJ databases">
        <authorList>
            <person name="Petersen C."/>
        </authorList>
    </citation>
    <scope>NUCLEOTIDE SEQUENCE</scope>
    <source>
        <strain evidence="4">IBT 30728</strain>
    </source>
</reference>
<proteinExistence type="inferred from homology"/>
<evidence type="ECO:0000313" key="5">
    <source>
        <dbReference type="Proteomes" id="UP001148312"/>
    </source>
</evidence>
<protein>
    <submittedName>
        <fullName evidence="4">Acetyltransferase</fullName>
    </submittedName>
</protein>
<dbReference type="PANTHER" id="PTHR23416">
    <property type="entry name" value="SIALIC ACID SYNTHASE-RELATED"/>
    <property type="match status" value="1"/>
</dbReference>
<organism evidence="4 5">
    <name type="scientific">Penicillium diatomitis</name>
    <dbReference type="NCBI Taxonomy" id="2819901"/>
    <lineage>
        <taxon>Eukaryota</taxon>
        <taxon>Fungi</taxon>
        <taxon>Dikarya</taxon>
        <taxon>Ascomycota</taxon>
        <taxon>Pezizomycotina</taxon>
        <taxon>Eurotiomycetes</taxon>
        <taxon>Eurotiomycetidae</taxon>
        <taxon>Eurotiales</taxon>
        <taxon>Aspergillaceae</taxon>
        <taxon>Penicillium</taxon>
    </lineage>
</organism>
<dbReference type="InterPro" id="IPR024688">
    <property type="entry name" value="Mac_dom"/>
</dbReference>
<dbReference type="GO" id="GO:0008374">
    <property type="term" value="F:O-acyltransferase activity"/>
    <property type="evidence" value="ECO:0007669"/>
    <property type="project" value="TreeGrafter"/>
</dbReference>
<evidence type="ECO:0000256" key="2">
    <source>
        <dbReference type="ARBA" id="ARBA00022679"/>
    </source>
</evidence>
<dbReference type="Gene3D" id="2.160.10.10">
    <property type="entry name" value="Hexapeptide repeat proteins"/>
    <property type="match status" value="2"/>
</dbReference>
<dbReference type="Pfam" id="PF12464">
    <property type="entry name" value="Mac"/>
    <property type="match status" value="1"/>
</dbReference>
<name>A0A9X0BUR5_9EURO</name>
<dbReference type="AlphaFoldDB" id="A0A9X0BUR5"/>
<gene>
    <name evidence="4" type="ORF">N7539_005447</name>
</gene>
<dbReference type="Pfam" id="PF00132">
    <property type="entry name" value="Hexapep"/>
    <property type="match status" value="1"/>
</dbReference>
<keyword evidence="2" id="KW-0808">Transferase</keyword>
<evidence type="ECO:0000313" key="4">
    <source>
        <dbReference type="EMBL" id="KAJ5485459.1"/>
    </source>
</evidence>
<comment type="caution">
    <text evidence="4">The sequence shown here is derived from an EMBL/GenBank/DDBJ whole genome shotgun (WGS) entry which is preliminary data.</text>
</comment>
<dbReference type="EMBL" id="JAPWDQ010000005">
    <property type="protein sequence ID" value="KAJ5485459.1"/>
    <property type="molecule type" value="Genomic_DNA"/>
</dbReference>
<dbReference type="PANTHER" id="PTHR23416:SF54">
    <property type="entry name" value="ACETYLTRANSFERASE, CYSE_LACA_LPXA_NODL FAMILY (AFU_ORTHOLOGUE AFUA_2G08430)-RELATED"/>
    <property type="match status" value="1"/>
</dbReference>
<feature type="domain" description="Maltose/galactoside acetyltransferase" evidence="3">
    <location>
        <begin position="7"/>
        <end position="61"/>
    </location>
</feature>
<dbReference type="RefSeq" id="XP_056790243.1">
    <property type="nucleotide sequence ID" value="XM_056935049.1"/>
</dbReference>
<evidence type="ECO:0000259" key="3">
    <source>
        <dbReference type="SMART" id="SM01266"/>
    </source>
</evidence>